<evidence type="ECO:0000313" key="1">
    <source>
        <dbReference type="EMBL" id="KAK5623531.1"/>
    </source>
</evidence>
<reference evidence="1 2" key="1">
    <citation type="submission" date="2021-06" db="EMBL/GenBank/DDBJ databases">
        <authorList>
            <person name="Palmer J.M."/>
        </authorList>
    </citation>
    <scope>NUCLEOTIDE SEQUENCE [LARGE SCALE GENOMIC DNA]</scope>
    <source>
        <strain evidence="1 2">MEX-2019</strain>
        <tissue evidence="1">Muscle</tissue>
    </source>
</reference>
<protein>
    <submittedName>
        <fullName evidence="1">Uncharacterized protein</fullName>
    </submittedName>
</protein>
<dbReference type="AlphaFoldDB" id="A0AAV9SQF2"/>
<organism evidence="1 2">
    <name type="scientific">Crenichthys baileyi</name>
    <name type="common">White River springfish</name>
    <dbReference type="NCBI Taxonomy" id="28760"/>
    <lineage>
        <taxon>Eukaryota</taxon>
        <taxon>Metazoa</taxon>
        <taxon>Chordata</taxon>
        <taxon>Craniata</taxon>
        <taxon>Vertebrata</taxon>
        <taxon>Euteleostomi</taxon>
        <taxon>Actinopterygii</taxon>
        <taxon>Neopterygii</taxon>
        <taxon>Teleostei</taxon>
        <taxon>Neoteleostei</taxon>
        <taxon>Acanthomorphata</taxon>
        <taxon>Ovalentaria</taxon>
        <taxon>Atherinomorphae</taxon>
        <taxon>Cyprinodontiformes</taxon>
        <taxon>Goodeidae</taxon>
        <taxon>Crenichthys</taxon>
    </lineage>
</organism>
<comment type="caution">
    <text evidence="1">The sequence shown here is derived from an EMBL/GenBank/DDBJ whole genome shotgun (WGS) entry which is preliminary data.</text>
</comment>
<dbReference type="Proteomes" id="UP001311232">
    <property type="component" value="Unassembled WGS sequence"/>
</dbReference>
<evidence type="ECO:0000313" key="2">
    <source>
        <dbReference type="Proteomes" id="UP001311232"/>
    </source>
</evidence>
<proteinExistence type="predicted"/>
<accession>A0AAV9SQF2</accession>
<keyword evidence="2" id="KW-1185">Reference proteome</keyword>
<sequence>MTGIANISFSSATAIPKITDRLGNSDRCMRMRKVCAWMKKKSKTHCLAVPTLWLQTVQIQAKLMTGGIKCPSVFLPFLSERSSQGCKSHPGRAPSMVSLIISHPPLPLSICHMKSLHKLIASVGTEWSAEGKRSS</sequence>
<gene>
    <name evidence="1" type="ORF">CRENBAI_013039</name>
</gene>
<name>A0AAV9SQF2_9TELE</name>
<dbReference type="EMBL" id="JAHHUM010000026">
    <property type="protein sequence ID" value="KAK5623531.1"/>
    <property type="molecule type" value="Genomic_DNA"/>
</dbReference>